<dbReference type="PANTHER" id="PTHR36474:SF1">
    <property type="entry name" value="PROTEIN LIAT1"/>
    <property type="match status" value="1"/>
</dbReference>
<evidence type="ECO:0000256" key="2">
    <source>
        <dbReference type="SAM" id="SignalP"/>
    </source>
</evidence>
<accession>A0A4Z2HKQ8</accession>
<feature type="chain" id="PRO_5021429249" evidence="2">
    <location>
        <begin position="18"/>
        <end position="198"/>
    </location>
</feature>
<proteinExistence type="predicted"/>
<name>A0A4Z2HKQ8_9TELE</name>
<keyword evidence="4" id="KW-1185">Reference proteome</keyword>
<dbReference type="Proteomes" id="UP000314294">
    <property type="component" value="Unassembled WGS sequence"/>
</dbReference>
<comment type="caution">
    <text evidence="3">The sequence shown here is derived from an EMBL/GenBank/DDBJ whole genome shotgun (WGS) entry which is preliminary data.</text>
</comment>
<evidence type="ECO:0000313" key="4">
    <source>
        <dbReference type="Proteomes" id="UP000314294"/>
    </source>
</evidence>
<feature type="region of interest" description="Disordered" evidence="1">
    <location>
        <begin position="41"/>
        <end position="149"/>
    </location>
</feature>
<feature type="compositionally biased region" description="Polar residues" evidence="1">
    <location>
        <begin position="87"/>
        <end position="98"/>
    </location>
</feature>
<keyword evidence="2" id="KW-0732">Signal</keyword>
<dbReference type="AlphaFoldDB" id="A0A4Z2HKQ8"/>
<evidence type="ECO:0000313" key="3">
    <source>
        <dbReference type="EMBL" id="TNN66428.1"/>
    </source>
</evidence>
<gene>
    <name evidence="3" type="primary">Liat1</name>
    <name evidence="3" type="ORF">EYF80_023336</name>
</gene>
<feature type="compositionally biased region" description="Basic residues" evidence="1">
    <location>
        <begin position="57"/>
        <end position="67"/>
    </location>
</feature>
<protein>
    <submittedName>
        <fullName evidence="3">Protein LIAT1</fullName>
    </submittedName>
</protein>
<evidence type="ECO:0000256" key="1">
    <source>
        <dbReference type="SAM" id="MobiDB-lite"/>
    </source>
</evidence>
<organism evidence="3 4">
    <name type="scientific">Liparis tanakae</name>
    <name type="common">Tanaka's snailfish</name>
    <dbReference type="NCBI Taxonomy" id="230148"/>
    <lineage>
        <taxon>Eukaryota</taxon>
        <taxon>Metazoa</taxon>
        <taxon>Chordata</taxon>
        <taxon>Craniata</taxon>
        <taxon>Vertebrata</taxon>
        <taxon>Euteleostomi</taxon>
        <taxon>Actinopterygii</taxon>
        <taxon>Neopterygii</taxon>
        <taxon>Teleostei</taxon>
        <taxon>Neoteleostei</taxon>
        <taxon>Acanthomorphata</taxon>
        <taxon>Eupercaria</taxon>
        <taxon>Perciformes</taxon>
        <taxon>Cottioidei</taxon>
        <taxon>Cottales</taxon>
        <taxon>Liparidae</taxon>
        <taxon>Liparis</taxon>
    </lineage>
</organism>
<feature type="signal peptide" evidence="2">
    <location>
        <begin position="1"/>
        <end position="17"/>
    </location>
</feature>
<dbReference type="EMBL" id="SRLO01000219">
    <property type="protein sequence ID" value="TNN66428.1"/>
    <property type="molecule type" value="Genomic_DNA"/>
</dbReference>
<dbReference type="PANTHER" id="PTHR36474">
    <property type="entry name" value="PROTEIN LIAT1"/>
    <property type="match status" value="1"/>
</dbReference>
<dbReference type="OrthoDB" id="10017439at2759"/>
<reference evidence="3 4" key="1">
    <citation type="submission" date="2019-03" db="EMBL/GenBank/DDBJ databases">
        <title>First draft genome of Liparis tanakae, snailfish: a comprehensive survey of snailfish specific genes.</title>
        <authorList>
            <person name="Kim W."/>
            <person name="Song I."/>
            <person name="Jeong J.-H."/>
            <person name="Kim D."/>
            <person name="Kim S."/>
            <person name="Ryu S."/>
            <person name="Song J.Y."/>
            <person name="Lee S.K."/>
        </authorList>
    </citation>
    <scope>NUCLEOTIDE SEQUENCE [LARGE SCALE GENOMIC DNA]</scope>
    <source>
        <tissue evidence="3">Muscle</tissue>
    </source>
</reference>
<dbReference type="InterPro" id="IPR038794">
    <property type="entry name" value="LIAT1"/>
</dbReference>
<sequence>MIMCLLVLRSRVTVTTGSMQAACTPAEPHATSSAVHSIMAEDKQLLPPRASSDDTKKNKKKKKRKKTTPTTGNTEKPRAVSLPPETSPVSPLNPQSPDQPRGQLPKLRAAGKKNGERLAGSGRRSKKHQHKDPLAPPTAAHRASSVGRLGAQARESLRWEGVLEDPQAEERRLELYRANRRQRYNAHRDALAEQQTVP</sequence>